<organism evidence="2 3">
    <name type="scientific">Micromonospora sediminicola</name>
    <dbReference type="NCBI Taxonomy" id="946078"/>
    <lineage>
        <taxon>Bacteria</taxon>
        <taxon>Bacillati</taxon>
        <taxon>Actinomycetota</taxon>
        <taxon>Actinomycetes</taxon>
        <taxon>Micromonosporales</taxon>
        <taxon>Micromonosporaceae</taxon>
        <taxon>Micromonospora</taxon>
    </lineage>
</organism>
<name>A0A1A9B4S7_9ACTN</name>
<feature type="region of interest" description="Disordered" evidence="1">
    <location>
        <begin position="61"/>
        <end position="93"/>
    </location>
</feature>
<protein>
    <recommendedName>
        <fullName evidence="4">Helix-turn-helix domain-containing protein</fullName>
    </recommendedName>
</protein>
<gene>
    <name evidence="2" type="ORF">GA0070622_0875</name>
</gene>
<feature type="compositionally biased region" description="Basic and acidic residues" evidence="1">
    <location>
        <begin position="70"/>
        <end position="93"/>
    </location>
</feature>
<sequence length="93" mass="10425">MSITATLDTPVTIGAMARTVEDLERALESGEWLRPGDVARLLGISRTAAVRLLNSDPPQIRYRVKPGTGRHRECHPDDVRRELDARRQVHGDQ</sequence>
<proteinExistence type="predicted"/>
<evidence type="ECO:0000256" key="1">
    <source>
        <dbReference type="SAM" id="MobiDB-lite"/>
    </source>
</evidence>
<accession>A0A1A9B4S7</accession>
<evidence type="ECO:0000313" key="3">
    <source>
        <dbReference type="Proteomes" id="UP000199558"/>
    </source>
</evidence>
<dbReference type="EMBL" id="FLRH01000003">
    <property type="protein sequence ID" value="SBT63907.1"/>
    <property type="molecule type" value="Genomic_DNA"/>
</dbReference>
<dbReference type="Proteomes" id="UP000199558">
    <property type="component" value="Unassembled WGS sequence"/>
</dbReference>
<evidence type="ECO:0000313" key="2">
    <source>
        <dbReference type="EMBL" id="SBT63907.1"/>
    </source>
</evidence>
<dbReference type="AlphaFoldDB" id="A0A1A9B4S7"/>
<keyword evidence="3" id="KW-1185">Reference proteome</keyword>
<reference evidence="3" key="1">
    <citation type="submission" date="2016-06" db="EMBL/GenBank/DDBJ databases">
        <authorList>
            <person name="Varghese N."/>
            <person name="Submissions Spin"/>
        </authorList>
    </citation>
    <scope>NUCLEOTIDE SEQUENCE [LARGE SCALE GENOMIC DNA]</scope>
    <source>
        <strain evidence="3">DSM 45794</strain>
    </source>
</reference>
<evidence type="ECO:0008006" key="4">
    <source>
        <dbReference type="Google" id="ProtNLM"/>
    </source>
</evidence>